<organism evidence="7 8">
    <name type="scientific">Candidatus Ruania gallistercoris</name>
    <dbReference type="NCBI Taxonomy" id="2838746"/>
    <lineage>
        <taxon>Bacteria</taxon>
        <taxon>Bacillati</taxon>
        <taxon>Actinomycetota</taxon>
        <taxon>Actinomycetes</taxon>
        <taxon>Micrococcales</taxon>
        <taxon>Ruaniaceae</taxon>
        <taxon>Ruania</taxon>
    </lineage>
</organism>
<reference evidence="7" key="1">
    <citation type="journal article" date="2021" name="PeerJ">
        <title>Extensive microbial diversity within the chicken gut microbiome revealed by metagenomics and culture.</title>
        <authorList>
            <person name="Gilroy R."/>
            <person name="Ravi A."/>
            <person name="Getino M."/>
            <person name="Pursley I."/>
            <person name="Horton D.L."/>
            <person name="Alikhan N.F."/>
            <person name="Baker D."/>
            <person name="Gharbi K."/>
            <person name="Hall N."/>
            <person name="Watson M."/>
            <person name="Adriaenssens E.M."/>
            <person name="Foster-Nyarko E."/>
            <person name="Jarju S."/>
            <person name="Secka A."/>
            <person name="Antonio M."/>
            <person name="Oren A."/>
            <person name="Chaudhuri R.R."/>
            <person name="La Ragione R."/>
            <person name="Hildebrand F."/>
            <person name="Pallen M.J."/>
        </authorList>
    </citation>
    <scope>NUCLEOTIDE SEQUENCE</scope>
    <source>
        <strain evidence="7">ChiGjej4B4-7305</strain>
    </source>
</reference>
<evidence type="ECO:0000256" key="4">
    <source>
        <dbReference type="RuleBase" id="RU003719"/>
    </source>
</evidence>
<dbReference type="AlphaFoldDB" id="A0A9D2J4T6"/>
<dbReference type="GO" id="GO:0051287">
    <property type="term" value="F:NAD binding"/>
    <property type="evidence" value="ECO:0007669"/>
    <property type="project" value="InterPro"/>
</dbReference>
<dbReference type="InterPro" id="IPR006140">
    <property type="entry name" value="D-isomer_DH_NAD-bd"/>
</dbReference>
<accession>A0A9D2J4T6</accession>
<reference evidence="7" key="2">
    <citation type="submission" date="2021-04" db="EMBL/GenBank/DDBJ databases">
        <authorList>
            <person name="Gilroy R."/>
        </authorList>
    </citation>
    <scope>NUCLEOTIDE SEQUENCE</scope>
    <source>
        <strain evidence="7">ChiGjej4B4-7305</strain>
    </source>
</reference>
<dbReference type="Pfam" id="PF00389">
    <property type="entry name" value="2-Hacid_dh"/>
    <property type="match status" value="1"/>
</dbReference>
<proteinExistence type="inferred from homology"/>
<dbReference type="GO" id="GO:0016616">
    <property type="term" value="F:oxidoreductase activity, acting on the CH-OH group of donors, NAD or NADP as acceptor"/>
    <property type="evidence" value="ECO:0007669"/>
    <property type="project" value="InterPro"/>
</dbReference>
<evidence type="ECO:0000256" key="3">
    <source>
        <dbReference type="ARBA" id="ARBA00023027"/>
    </source>
</evidence>
<dbReference type="Proteomes" id="UP000824037">
    <property type="component" value="Unassembled WGS sequence"/>
</dbReference>
<comment type="similarity">
    <text evidence="1 4">Belongs to the D-isomer specific 2-hydroxyacid dehydrogenase family.</text>
</comment>
<dbReference type="EMBL" id="DXBY01000220">
    <property type="protein sequence ID" value="HIZ36666.1"/>
    <property type="molecule type" value="Genomic_DNA"/>
</dbReference>
<protein>
    <submittedName>
        <fullName evidence="7">D-2-hydroxyacid dehydrogenase</fullName>
    </submittedName>
</protein>
<dbReference type="Gene3D" id="3.40.50.720">
    <property type="entry name" value="NAD(P)-binding Rossmann-like Domain"/>
    <property type="match status" value="2"/>
</dbReference>
<dbReference type="SUPFAM" id="SSF51735">
    <property type="entry name" value="NAD(P)-binding Rossmann-fold domains"/>
    <property type="match status" value="1"/>
</dbReference>
<feature type="domain" description="D-isomer specific 2-hydroxyacid dehydrogenase NAD-binding" evidence="6">
    <location>
        <begin position="109"/>
        <end position="281"/>
    </location>
</feature>
<dbReference type="InterPro" id="IPR036291">
    <property type="entry name" value="NAD(P)-bd_dom_sf"/>
</dbReference>
<gene>
    <name evidence="7" type="ORF">H9815_12880</name>
</gene>
<evidence type="ECO:0000313" key="8">
    <source>
        <dbReference type="Proteomes" id="UP000824037"/>
    </source>
</evidence>
<feature type="domain" description="D-isomer specific 2-hydroxyacid dehydrogenase catalytic" evidence="5">
    <location>
        <begin position="14"/>
        <end position="313"/>
    </location>
</feature>
<evidence type="ECO:0000256" key="1">
    <source>
        <dbReference type="ARBA" id="ARBA00005854"/>
    </source>
</evidence>
<evidence type="ECO:0000259" key="6">
    <source>
        <dbReference type="Pfam" id="PF02826"/>
    </source>
</evidence>
<dbReference type="PANTHER" id="PTHR43333:SF1">
    <property type="entry name" value="D-ISOMER SPECIFIC 2-HYDROXYACID DEHYDROGENASE NAD-BINDING DOMAIN-CONTAINING PROTEIN"/>
    <property type="match status" value="1"/>
</dbReference>
<dbReference type="PANTHER" id="PTHR43333">
    <property type="entry name" value="2-HACID_DH_C DOMAIN-CONTAINING PROTEIN"/>
    <property type="match status" value="1"/>
</dbReference>
<keyword evidence="3" id="KW-0520">NAD</keyword>
<dbReference type="Pfam" id="PF02826">
    <property type="entry name" value="2-Hacid_dh_C"/>
    <property type="match status" value="1"/>
</dbReference>
<name>A0A9D2J4T6_9MICO</name>
<keyword evidence="2 4" id="KW-0560">Oxidoreductase</keyword>
<dbReference type="CDD" id="cd05300">
    <property type="entry name" value="2-Hacid_dh_1"/>
    <property type="match status" value="1"/>
</dbReference>
<evidence type="ECO:0000256" key="2">
    <source>
        <dbReference type="ARBA" id="ARBA00023002"/>
    </source>
</evidence>
<evidence type="ECO:0000313" key="7">
    <source>
        <dbReference type="EMBL" id="HIZ36666.1"/>
    </source>
</evidence>
<evidence type="ECO:0000259" key="5">
    <source>
        <dbReference type="Pfam" id="PF00389"/>
    </source>
</evidence>
<sequence>MRDRPVVVLHDGEVPSPETMAPLERLTQVYYTDEAGLAEALPGAEVLFAYHFTSAALPAAWHAADSLRWLHVAAAGVDPFMTEEVRTSEVLVTNSRGVFDEPIAEYVLGQVLAFAKDLPGSWRRQQEGRWEHRESERVAGTRALVVGTGPIGRTIARLLRAAGLRVRGSGRRAREDDPDFGVVAAQQDLPAELAQADWVVLAAPLTDATRGMIDADALAAMRPTARLINVGRGELVRTDDLVGALREGVIAGAALDVMDPEPLPAGHPLWHLPTALITPHNSGDFIGWRRALVELFAENLARWQAGEDLHNVVDKTMGYVPGS</sequence>
<dbReference type="SUPFAM" id="SSF52283">
    <property type="entry name" value="Formate/glycerate dehydrogenase catalytic domain-like"/>
    <property type="match status" value="1"/>
</dbReference>
<dbReference type="InterPro" id="IPR006139">
    <property type="entry name" value="D-isomer_2_OHA_DH_cat_dom"/>
</dbReference>
<comment type="caution">
    <text evidence="7">The sequence shown here is derived from an EMBL/GenBank/DDBJ whole genome shotgun (WGS) entry which is preliminary data.</text>
</comment>